<protein>
    <submittedName>
        <fullName evidence="2">Uncharacterized protein</fullName>
    </submittedName>
</protein>
<accession>A0ABR2TX26</accession>
<feature type="transmembrane region" description="Helical" evidence="1">
    <location>
        <begin position="330"/>
        <end position="348"/>
    </location>
</feature>
<proteinExistence type="predicted"/>
<dbReference type="EMBL" id="JBBPBN010000004">
    <property type="protein sequence ID" value="KAK9041809.1"/>
    <property type="molecule type" value="Genomic_DNA"/>
</dbReference>
<keyword evidence="1" id="KW-1133">Transmembrane helix</keyword>
<comment type="caution">
    <text evidence="2">The sequence shown here is derived from an EMBL/GenBank/DDBJ whole genome shotgun (WGS) entry which is preliminary data.</text>
</comment>
<keyword evidence="1" id="KW-0812">Transmembrane</keyword>
<name>A0ABR2TX26_9ROSI</name>
<dbReference type="Proteomes" id="UP001396334">
    <property type="component" value="Unassembled WGS sequence"/>
</dbReference>
<evidence type="ECO:0000313" key="3">
    <source>
        <dbReference type="Proteomes" id="UP001396334"/>
    </source>
</evidence>
<keyword evidence="1" id="KW-0472">Membrane</keyword>
<evidence type="ECO:0000313" key="2">
    <source>
        <dbReference type="EMBL" id="KAK9041809.1"/>
    </source>
</evidence>
<evidence type="ECO:0000256" key="1">
    <source>
        <dbReference type="SAM" id="Phobius"/>
    </source>
</evidence>
<feature type="transmembrane region" description="Helical" evidence="1">
    <location>
        <begin position="297"/>
        <end position="324"/>
    </location>
</feature>
<feature type="transmembrane region" description="Helical" evidence="1">
    <location>
        <begin position="123"/>
        <end position="151"/>
    </location>
</feature>
<feature type="transmembrane region" description="Helical" evidence="1">
    <location>
        <begin position="261"/>
        <end position="285"/>
    </location>
</feature>
<keyword evidence="3" id="KW-1185">Reference proteome</keyword>
<reference evidence="2 3" key="1">
    <citation type="journal article" date="2024" name="G3 (Bethesda)">
        <title>Genome assembly of Hibiscus sabdariffa L. provides insights into metabolisms of medicinal natural products.</title>
        <authorList>
            <person name="Kim T."/>
        </authorList>
    </citation>
    <scope>NUCLEOTIDE SEQUENCE [LARGE SCALE GENOMIC DNA]</scope>
    <source>
        <strain evidence="2">TK-2024</strain>
        <tissue evidence="2">Old leaves</tissue>
    </source>
</reference>
<sequence>MVLSLAFSSPKPSYPASPLLPHQFSISNGFLFECGLGVVDSPSQETLSVSIRVFGLDLDVRWLRVGCGEWSSAYGRIWVSDFTSLWYKFTLDKAFHSPKLSAQTLFSYLHGCKGNFGMHPDGFVGYLVLCSIEMVYLLARMLVWLLLWVFVWKIKVGLWESGDHDGEDIKALTVRYYPPTFSFTHEQPSSSRSDMLFRSLKGHPSFYAYPGFIGISYGSSASNLKLDFIFEYQSSKLSVRVVQDFYFPELFFALKEKWTDFLPGFITMSLLTLFMCYAFVTGDIFKLCGLEACGPVFYWPVFVLFSFVGLLGDLCIYAHFLVYVLELRSFGWFVVCLCWLFIGARSYVSGVF</sequence>
<organism evidence="2 3">
    <name type="scientific">Hibiscus sabdariffa</name>
    <name type="common">roselle</name>
    <dbReference type="NCBI Taxonomy" id="183260"/>
    <lineage>
        <taxon>Eukaryota</taxon>
        <taxon>Viridiplantae</taxon>
        <taxon>Streptophyta</taxon>
        <taxon>Embryophyta</taxon>
        <taxon>Tracheophyta</taxon>
        <taxon>Spermatophyta</taxon>
        <taxon>Magnoliopsida</taxon>
        <taxon>eudicotyledons</taxon>
        <taxon>Gunneridae</taxon>
        <taxon>Pentapetalae</taxon>
        <taxon>rosids</taxon>
        <taxon>malvids</taxon>
        <taxon>Malvales</taxon>
        <taxon>Malvaceae</taxon>
        <taxon>Malvoideae</taxon>
        <taxon>Hibiscus</taxon>
    </lineage>
</organism>
<gene>
    <name evidence="2" type="ORF">V6N11_016899</name>
</gene>